<dbReference type="WBParaSite" id="HCON_00054080-00001">
    <property type="protein sequence ID" value="HCON_00054080-00001"/>
    <property type="gene ID" value="HCON_00054080"/>
</dbReference>
<dbReference type="GO" id="GO:0030686">
    <property type="term" value="C:90S preribosome"/>
    <property type="evidence" value="ECO:0007669"/>
    <property type="project" value="TreeGrafter"/>
</dbReference>
<sequence length="767" mass="85621">MKHDLRDLAIKRCIEAVYTGGIVEWSANGSKLYSTCSNVVKVINLDENLSSYTIGDPDESLRITCICLDKNRSRLIVAYNNQIIREYAISDETPTLARTWKTMHTAPILCMKFNDEGSLLATGSADHNVKVWDMVQQHCTHTLKGVGVVTALSFIHSSRLMVGYLEGQVCMFDLVKGAIQKLLREWRTHSSRITGFLELPGSRRVIVVSRDQTASIIESETREVLKVFPLFEAIESAVLVHNGNMVTVGEEGTLKEWSIKARLDSMMYNPIRNQLLITSAEENIFLVAFDELSLKRQIVGFHDEVYSCCFVGKDESHLAVASNTKEIRLYDTATWDCQLVEGHSESVLHVTAAPFNRSLLASCSKDNSVIVWKFVSASDDKACRLEAIARATGHTNSVNALCFSHSGKRPFLISVSTDTTIKLWSLVDLDQDAKGDSNLDSVDKLSCSSTLVAHGKDVNCVDLSLTDSVCISGGMDKLVKLWHVDSAKMRLGIAGTLSGHRRGVGDARISPSSLKAASSSGDMTIKIWSLEDKTCLQTLNGHNSAVFRVLFVNHGTQLVSADSAGIVKIWTLATSEAETSIEAHSDKIWTLLVNSDESEYVTAGTDGRIVIWKDVSDERRMEQEAKVRKQLEEEQTLSNLLDQNRLQEALEFALGLARPFCALKVIDQLIDRDELMPALTRLDKQKIQTLLDFVTQWNTNSRTSLASQNVLNHLLRIMPPEELLELPNIRSTIESLIPYTRRHMERLNKARQDVSLLSFTWNQMRLN</sequence>
<dbReference type="AlphaFoldDB" id="A0A7I4Y708"/>
<dbReference type="GO" id="GO:0000472">
    <property type="term" value="P:endonucleolytic cleavage to generate mature 5'-end of SSU-rRNA from (SSU-rRNA, 5.8S rRNA, LSU-rRNA)"/>
    <property type="evidence" value="ECO:0007669"/>
    <property type="project" value="TreeGrafter"/>
</dbReference>
<dbReference type="InterPro" id="IPR013934">
    <property type="entry name" value="Utp13_C"/>
</dbReference>
<dbReference type="GO" id="GO:0000480">
    <property type="term" value="P:endonucleolytic cleavage in 5'-ETS of tricistronic rRNA transcript (SSU-rRNA, 5.8S rRNA, LSU-rRNA)"/>
    <property type="evidence" value="ECO:0007669"/>
    <property type="project" value="TreeGrafter"/>
</dbReference>
<evidence type="ECO:0000256" key="2">
    <source>
        <dbReference type="ARBA" id="ARBA00022574"/>
    </source>
</evidence>
<dbReference type="PROSITE" id="PS50082">
    <property type="entry name" value="WD_REPEATS_2"/>
    <property type="match status" value="7"/>
</dbReference>
<feature type="repeat" description="WD" evidence="5">
    <location>
        <begin position="451"/>
        <end position="492"/>
    </location>
</feature>
<dbReference type="PROSITE" id="PS50294">
    <property type="entry name" value="WD_REPEATS_REGION"/>
    <property type="match status" value="6"/>
</dbReference>
<dbReference type="SMART" id="SM00320">
    <property type="entry name" value="WD40"/>
    <property type="match status" value="12"/>
</dbReference>
<feature type="repeat" description="WD" evidence="5">
    <location>
        <begin position="497"/>
        <end position="538"/>
    </location>
</feature>
<dbReference type="GO" id="GO:0032040">
    <property type="term" value="C:small-subunit processome"/>
    <property type="evidence" value="ECO:0007669"/>
    <property type="project" value="InterPro"/>
</dbReference>
<keyword evidence="7" id="KW-1185">Reference proteome</keyword>
<dbReference type="SUPFAM" id="SSF50978">
    <property type="entry name" value="WD40 repeat-like"/>
    <property type="match status" value="1"/>
</dbReference>
<dbReference type="InterPro" id="IPR001680">
    <property type="entry name" value="WD40_rpt"/>
</dbReference>
<dbReference type="OMA" id="PYVQRHF"/>
<feature type="repeat" description="WD" evidence="5">
    <location>
        <begin position="340"/>
        <end position="382"/>
    </location>
</feature>
<feature type="repeat" description="WD" evidence="5">
    <location>
        <begin position="581"/>
        <end position="613"/>
    </location>
</feature>
<dbReference type="InterPro" id="IPR019775">
    <property type="entry name" value="WD40_repeat_CS"/>
</dbReference>
<dbReference type="InterPro" id="IPR036322">
    <property type="entry name" value="WD40_repeat_dom_sf"/>
</dbReference>
<name>A0A7I4Y708_HAECO</name>
<dbReference type="OrthoDB" id="5414888at2759"/>
<organism evidence="7 8">
    <name type="scientific">Haemonchus contortus</name>
    <name type="common">Barber pole worm</name>
    <dbReference type="NCBI Taxonomy" id="6289"/>
    <lineage>
        <taxon>Eukaryota</taxon>
        <taxon>Metazoa</taxon>
        <taxon>Ecdysozoa</taxon>
        <taxon>Nematoda</taxon>
        <taxon>Chromadorea</taxon>
        <taxon>Rhabditida</taxon>
        <taxon>Rhabditina</taxon>
        <taxon>Rhabditomorpha</taxon>
        <taxon>Strongyloidea</taxon>
        <taxon>Trichostrongylidae</taxon>
        <taxon>Haemonchus</taxon>
    </lineage>
</organism>
<evidence type="ECO:0000256" key="1">
    <source>
        <dbReference type="ARBA" id="ARBA00004604"/>
    </source>
</evidence>
<dbReference type="PRINTS" id="PR00320">
    <property type="entry name" value="GPROTEINBRPT"/>
</dbReference>
<dbReference type="GO" id="GO:0034511">
    <property type="term" value="F:U3 snoRNA binding"/>
    <property type="evidence" value="ECO:0007669"/>
    <property type="project" value="TreeGrafter"/>
</dbReference>
<accession>A0A7I4Y708</accession>
<keyword evidence="4" id="KW-0539">Nucleus</keyword>
<evidence type="ECO:0000313" key="8">
    <source>
        <dbReference type="WBParaSite" id="HCON_00054080-00001"/>
    </source>
</evidence>
<dbReference type="CDD" id="cd00200">
    <property type="entry name" value="WD40"/>
    <property type="match status" value="2"/>
</dbReference>
<comment type="subcellular location">
    <subcellularLocation>
        <location evidence="1">Nucleus</location>
        <location evidence="1">Nucleolus</location>
    </subcellularLocation>
</comment>
<feature type="repeat" description="WD" evidence="5">
    <location>
        <begin position="539"/>
        <end position="580"/>
    </location>
</feature>
<feature type="repeat" description="WD" evidence="5">
    <location>
        <begin position="391"/>
        <end position="426"/>
    </location>
</feature>
<dbReference type="Pfam" id="PF08625">
    <property type="entry name" value="Utp13"/>
    <property type="match status" value="1"/>
</dbReference>
<proteinExistence type="predicted"/>
<dbReference type="Proteomes" id="UP000025227">
    <property type="component" value="Unplaced"/>
</dbReference>
<evidence type="ECO:0000259" key="6">
    <source>
        <dbReference type="Pfam" id="PF08625"/>
    </source>
</evidence>
<feature type="repeat" description="WD" evidence="5">
    <location>
        <begin position="101"/>
        <end position="142"/>
    </location>
</feature>
<dbReference type="PANTHER" id="PTHR19854:SF15">
    <property type="entry name" value="TRANSDUCIN BETA-LIKE PROTEIN 3"/>
    <property type="match status" value="1"/>
</dbReference>
<dbReference type="Pfam" id="PF00400">
    <property type="entry name" value="WD40"/>
    <property type="match status" value="7"/>
</dbReference>
<protein>
    <submittedName>
        <fullName evidence="8">Utp13 domain-containing protein</fullName>
    </submittedName>
</protein>
<dbReference type="InterPro" id="IPR020472">
    <property type="entry name" value="WD40_PAC1"/>
</dbReference>
<evidence type="ECO:0000313" key="7">
    <source>
        <dbReference type="Proteomes" id="UP000025227"/>
    </source>
</evidence>
<dbReference type="InterPro" id="IPR011047">
    <property type="entry name" value="Quinoprotein_ADH-like_sf"/>
</dbReference>
<dbReference type="SUPFAM" id="SSF50998">
    <property type="entry name" value="Quinoprotein alcohol dehydrogenase-like"/>
    <property type="match status" value="1"/>
</dbReference>
<dbReference type="PROSITE" id="PS00678">
    <property type="entry name" value="WD_REPEATS_1"/>
    <property type="match status" value="1"/>
</dbReference>
<reference evidence="8" key="1">
    <citation type="submission" date="2020-12" db="UniProtKB">
        <authorList>
            <consortium name="WormBaseParasite"/>
        </authorList>
    </citation>
    <scope>IDENTIFICATION</scope>
    <source>
        <strain evidence="8">MHco3</strain>
    </source>
</reference>
<dbReference type="InterPro" id="IPR015943">
    <property type="entry name" value="WD40/YVTN_repeat-like_dom_sf"/>
</dbReference>
<keyword evidence="2 5" id="KW-0853">WD repeat</keyword>
<dbReference type="PANTHER" id="PTHR19854">
    <property type="entry name" value="TRANSDUCIN BETA-LIKE 3"/>
    <property type="match status" value="1"/>
</dbReference>
<dbReference type="Gene3D" id="2.130.10.10">
    <property type="entry name" value="YVTN repeat-like/Quinoprotein amine dehydrogenase"/>
    <property type="match status" value="3"/>
</dbReference>
<keyword evidence="3" id="KW-0677">Repeat</keyword>
<evidence type="ECO:0000256" key="3">
    <source>
        <dbReference type="ARBA" id="ARBA00022737"/>
    </source>
</evidence>
<evidence type="ECO:0000256" key="5">
    <source>
        <dbReference type="PROSITE-ProRule" id="PRU00221"/>
    </source>
</evidence>
<feature type="domain" description="U3 small nucleolar RNA-associated protein 13 C-terminal" evidence="6">
    <location>
        <begin position="634"/>
        <end position="764"/>
    </location>
</feature>
<evidence type="ECO:0000256" key="4">
    <source>
        <dbReference type="ARBA" id="ARBA00023242"/>
    </source>
</evidence>